<keyword evidence="1" id="KW-1133">Transmembrane helix</keyword>
<dbReference type="OrthoDB" id="6117266at2"/>
<organism evidence="3 4">
    <name type="scientific">Oceanospirillum multiglobuliferum</name>
    <dbReference type="NCBI Taxonomy" id="64969"/>
    <lineage>
        <taxon>Bacteria</taxon>
        <taxon>Pseudomonadati</taxon>
        <taxon>Pseudomonadota</taxon>
        <taxon>Gammaproteobacteria</taxon>
        <taxon>Oceanospirillales</taxon>
        <taxon>Oceanospirillaceae</taxon>
        <taxon>Oceanospirillum</taxon>
    </lineage>
</organism>
<comment type="caution">
    <text evidence="3">The sequence shown here is derived from an EMBL/GenBank/DDBJ whole genome shotgun (WGS) entry which is preliminary data.</text>
</comment>
<keyword evidence="1" id="KW-0812">Transmembrane</keyword>
<evidence type="ECO:0000259" key="2">
    <source>
        <dbReference type="Pfam" id="PF20303"/>
    </source>
</evidence>
<evidence type="ECO:0000313" key="3">
    <source>
        <dbReference type="EMBL" id="OPX54438.1"/>
    </source>
</evidence>
<sequence>MVAHVVILTVVMLLAGVFGGLINYYLLNQNNKDTAAIARCLVVGVGASFLVPVVLDMVGSNIVVLSQSDSSKMLIYTGICLIAAIGSRVVVTNTVDRTMLAAESAKTSTEELRLQLKQLQDAIVPLLETETERDDTLEVSNLELDSLDVSSTAVLKSLASGRHIYRALHGLSKETEFDETDLQKSLSVLVGKGLAGRVNGGWGVRWYITERGRKLSETLV</sequence>
<dbReference type="STRING" id="64969.SAMN02745127_02750"/>
<dbReference type="AlphaFoldDB" id="A0A1T4S4S9"/>
<dbReference type="Proteomes" id="UP000191418">
    <property type="component" value="Unassembled WGS sequence"/>
</dbReference>
<dbReference type="InterPro" id="IPR046890">
    <property type="entry name" value="YLATT"/>
</dbReference>
<dbReference type="EMBL" id="MTSM01000025">
    <property type="protein sequence ID" value="OPX54438.1"/>
    <property type="molecule type" value="Genomic_DNA"/>
</dbReference>
<feature type="transmembrane region" description="Helical" evidence="1">
    <location>
        <begin position="6"/>
        <end position="27"/>
    </location>
</feature>
<evidence type="ECO:0000256" key="1">
    <source>
        <dbReference type="SAM" id="Phobius"/>
    </source>
</evidence>
<evidence type="ECO:0000313" key="4">
    <source>
        <dbReference type="Proteomes" id="UP000191418"/>
    </source>
</evidence>
<gene>
    <name evidence="3" type="ORF">BTE48_14060</name>
</gene>
<proteinExistence type="predicted"/>
<dbReference type="RefSeq" id="WP_078746281.1">
    <property type="nucleotide sequence ID" value="NZ_FUXG01000024.1"/>
</dbReference>
<feature type="transmembrane region" description="Helical" evidence="1">
    <location>
        <begin position="34"/>
        <end position="53"/>
    </location>
</feature>
<feature type="transmembrane region" description="Helical" evidence="1">
    <location>
        <begin position="73"/>
        <end position="91"/>
    </location>
</feature>
<dbReference type="Pfam" id="PF20303">
    <property type="entry name" value="YLATT"/>
    <property type="match status" value="1"/>
</dbReference>
<reference evidence="3 4" key="1">
    <citation type="submission" date="2017-01" db="EMBL/GenBank/DDBJ databases">
        <title>Genome Sequencing of a Marine Spirillum, Oceanospirillum multiglobuliferum ATCC 33336, from Japan.</title>
        <authorList>
            <person name="Carney J.G."/>
            <person name="Trachtenberg A.M."/>
            <person name="Rheaume B.A."/>
            <person name="Linnane J.D."/>
            <person name="Pitts N.L."/>
            <person name="Mykles D.L."/>
            <person name="Maclea K.S."/>
        </authorList>
    </citation>
    <scope>NUCLEOTIDE SEQUENCE [LARGE SCALE GENOMIC DNA]</scope>
    <source>
        <strain evidence="3 4">ATCC 33336</strain>
    </source>
</reference>
<keyword evidence="1" id="KW-0472">Membrane</keyword>
<feature type="domain" description="YEATS-Like-Associating Three TM" evidence="2">
    <location>
        <begin position="4"/>
        <end position="109"/>
    </location>
</feature>
<accession>A0A1T4S4S9</accession>
<keyword evidence="4" id="KW-1185">Reference proteome</keyword>
<name>A0A1T4S4S9_9GAMM</name>
<protein>
    <recommendedName>
        <fullName evidence="2">YEATS-Like-Associating Three TM domain-containing protein</fullName>
    </recommendedName>
</protein>